<evidence type="ECO:0000256" key="3">
    <source>
        <dbReference type="ARBA" id="ARBA00022475"/>
    </source>
</evidence>
<evidence type="ECO:0000313" key="12">
    <source>
        <dbReference type="Proteomes" id="UP000218327"/>
    </source>
</evidence>
<dbReference type="SUPFAM" id="SSF82689">
    <property type="entry name" value="Mechanosensitive channel protein MscS (YggB), C-terminal domain"/>
    <property type="match status" value="1"/>
</dbReference>
<comment type="caution">
    <text evidence="11">The sequence shown here is derived from an EMBL/GenBank/DDBJ whole genome shotgun (WGS) entry which is preliminary data.</text>
</comment>
<keyword evidence="7" id="KW-0813">Transport</keyword>
<dbReference type="InterPro" id="IPR045275">
    <property type="entry name" value="MscS_archaea/bacteria_type"/>
</dbReference>
<dbReference type="EMBL" id="NVVJ01000107">
    <property type="protein sequence ID" value="PCJ17416.1"/>
    <property type="molecule type" value="Genomic_DNA"/>
</dbReference>
<dbReference type="PANTHER" id="PTHR30221:SF1">
    <property type="entry name" value="SMALL-CONDUCTANCE MECHANOSENSITIVE CHANNEL"/>
    <property type="match status" value="1"/>
</dbReference>
<name>A0A2A5AEY3_9GAMM</name>
<dbReference type="SUPFAM" id="SSF82861">
    <property type="entry name" value="Mechanosensitive channel protein MscS (YggB), transmembrane region"/>
    <property type="match status" value="1"/>
</dbReference>
<evidence type="ECO:0000256" key="7">
    <source>
        <dbReference type="RuleBase" id="RU369025"/>
    </source>
</evidence>
<keyword evidence="6 7" id="KW-0472">Membrane</keyword>
<dbReference type="InterPro" id="IPR006685">
    <property type="entry name" value="MscS_channel_2nd"/>
</dbReference>
<sequence>MGQEELEQVTELYNMIITYLVNYSFQIIGAVIIMVIGVFLGRRVSTMVLALCEKKELDITLSRFFASCARIAIIAAAVIVVLPKLGIQVTPFIAAMGALGLGAGLAMQGLLSNYGAGLSIIFTRPFVVGDTIRVQGVWGVVKEVHLAHTLLSNEDGEAIIIPNKHIVGEIIHNSQADTIMELSVGIAYQSDPAAAIEIIRTSLASIKGLSGSRPVQIGIDGFGDSSIDIAIRAWAQTEQFHEVRFQANLEIHKALKENGIAIPFPQREVRMLS</sequence>
<protein>
    <recommendedName>
        <fullName evidence="7">Small-conductance mechanosensitive channel</fullName>
    </recommendedName>
</protein>
<evidence type="ECO:0000259" key="10">
    <source>
        <dbReference type="Pfam" id="PF21088"/>
    </source>
</evidence>
<dbReference type="Pfam" id="PF05552">
    <property type="entry name" value="MS_channel_1st_1"/>
    <property type="match status" value="1"/>
</dbReference>
<evidence type="ECO:0000259" key="9">
    <source>
        <dbReference type="Pfam" id="PF21082"/>
    </source>
</evidence>
<feature type="domain" description="Mechanosensitive ion channel transmembrane helices 2/3" evidence="10">
    <location>
        <begin position="69"/>
        <end position="108"/>
    </location>
</feature>
<proteinExistence type="inferred from homology"/>
<dbReference type="InterPro" id="IPR010920">
    <property type="entry name" value="LSM_dom_sf"/>
</dbReference>
<keyword evidence="3" id="KW-1003">Cell membrane</keyword>
<comment type="caution">
    <text evidence="7">Lacks conserved residue(s) required for the propagation of feature annotation.</text>
</comment>
<dbReference type="Pfam" id="PF00924">
    <property type="entry name" value="MS_channel_2nd"/>
    <property type="match status" value="1"/>
</dbReference>
<evidence type="ECO:0000259" key="8">
    <source>
        <dbReference type="Pfam" id="PF00924"/>
    </source>
</evidence>
<evidence type="ECO:0000256" key="5">
    <source>
        <dbReference type="ARBA" id="ARBA00022989"/>
    </source>
</evidence>
<evidence type="ECO:0000256" key="4">
    <source>
        <dbReference type="ARBA" id="ARBA00022692"/>
    </source>
</evidence>
<comment type="subcellular location">
    <subcellularLocation>
        <location evidence="7">Cell inner membrane</location>
        <topology evidence="7">Multi-pass membrane protein</topology>
    </subcellularLocation>
    <subcellularLocation>
        <location evidence="1">Cell membrane</location>
        <topology evidence="1">Multi-pass membrane protein</topology>
    </subcellularLocation>
</comment>
<comment type="similarity">
    <text evidence="2 7">Belongs to the MscS (TC 1.A.23) family.</text>
</comment>
<dbReference type="Gene3D" id="2.30.30.60">
    <property type="match status" value="1"/>
</dbReference>
<dbReference type="Pfam" id="PF21088">
    <property type="entry name" value="MS_channel_1st"/>
    <property type="match status" value="1"/>
</dbReference>
<dbReference type="InterPro" id="IPR011014">
    <property type="entry name" value="MscS_channel_TM-2"/>
</dbReference>
<dbReference type="AlphaFoldDB" id="A0A2A5AEY3"/>
<evidence type="ECO:0000256" key="6">
    <source>
        <dbReference type="ARBA" id="ARBA00023136"/>
    </source>
</evidence>
<keyword evidence="7" id="KW-0997">Cell inner membrane</keyword>
<dbReference type="Proteomes" id="UP000218327">
    <property type="component" value="Unassembled WGS sequence"/>
</dbReference>
<keyword evidence="7" id="KW-0407">Ion channel</keyword>
<dbReference type="GO" id="GO:0008381">
    <property type="term" value="F:mechanosensitive monoatomic ion channel activity"/>
    <property type="evidence" value="ECO:0007669"/>
    <property type="project" value="InterPro"/>
</dbReference>
<reference evidence="12" key="1">
    <citation type="submission" date="2017-08" db="EMBL/GenBank/DDBJ databases">
        <title>A dynamic microbial community with high functional redundancy inhabits the cold, oxic subseafloor aquifer.</title>
        <authorList>
            <person name="Tully B.J."/>
            <person name="Wheat C.G."/>
            <person name="Glazer B.T."/>
            <person name="Huber J.A."/>
        </authorList>
    </citation>
    <scope>NUCLEOTIDE SEQUENCE [LARGE SCALE GENOMIC DNA]</scope>
</reference>
<feature type="domain" description="Mechanosensitive ion channel MscS C-terminal" evidence="9">
    <location>
        <begin position="181"/>
        <end position="262"/>
    </location>
</feature>
<feature type="domain" description="Mechanosensitive ion channel MscS" evidence="8">
    <location>
        <begin position="110"/>
        <end position="174"/>
    </location>
</feature>
<evidence type="ECO:0000256" key="2">
    <source>
        <dbReference type="ARBA" id="ARBA00008017"/>
    </source>
</evidence>
<evidence type="ECO:0000313" key="11">
    <source>
        <dbReference type="EMBL" id="PCJ17416.1"/>
    </source>
</evidence>
<dbReference type="PANTHER" id="PTHR30221">
    <property type="entry name" value="SMALL-CONDUCTANCE MECHANOSENSITIVE CHANNEL"/>
    <property type="match status" value="1"/>
</dbReference>
<dbReference type="Gene3D" id="3.30.70.100">
    <property type="match status" value="1"/>
</dbReference>
<feature type="transmembrane region" description="Helical" evidence="7">
    <location>
        <begin position="61"/>
        <end position="83"/>
    </location>
</feature>
<comment type="subunit">
    <text evidence="7">Homoheptamer.</text>
</comment>
<gene>
    <name evidence="11" type="ORF">COA96_17800</name>
</gene>
<accession>A0A2A5AEY3</accession>
<feature type="transmembrane region" description="Helical" evidence="7">
    <location>
        <begin position="20"/>
        <end position="40"/>
    </location>
</feature>
<dbReference type="GO" id="GO:0005886">
    <property type="term" value="C:plasma membrane"/>
    <property type="evidence" value="ECO:0007669"/>
    <property type="project" value="UniProtKB-SubCell"/>
</dbReference>
<dbReference type="Pfam" id="PF21082">
    <property type="entry name" value="MS_channel_3rd"/>
    <property type="match status" value="1"/>
</dbReference>
<dbReference type="InterPro" id="IPR049278">
    <property type="entry name" value="MS_channel_C"/>
</dbReference>
<keyword evidence="7" id="KW-0406">Ion transport</keyword>
<dbReference type="InterPro" id="IPR008910">
    <property type="entry name" value="MSC_TM_helix"/>
</dbReference>
<organism evidence="11 12">
    <name type="scientific">SAR86 cluster bacterium</name>
    <dbReference type="NCBI Taxonomy" id="2030880"/>
    <lineage>
        <taxon>Bacteria</taxon>
        <taxon>Pseudomonadati</taxon>
        <taxon>Pseudomonadota</taxon>
        <taxon>Gammaproteobacteria</taxon>
        <taxon>SAR86 cluster</taxon>
    </lineage>
</organism>
<dbReference type="SUPFAM" id="SSF50182">
    <property type="entry name" value="Sm-like ribonucleoproteins"/>
    <property type="match status" value="1"/>
</dbReference>
<dbReference type="InterPro" id="IPR049142">
    <property type="entry name" value="MS_channel_1st"/>
</dbReference>
<dbReference type="InterPro" id="IPR011066">
    <property type="entry name" value="MscS_channel_C_sf"/>
</dbReference>
<keyword evidence="4 7" id="KW-0812">Transmembrane</keyword>
<comment type="function">
    <text evidence="7">Mechanosensitive channel that participates in the regulation of osmotic pressure changes within the cell, opening in response to stretch forces in the membrane lipid bilayer, without the need for other proteins. Contributes to normal resistance to hypoosmotic shock. Forms an ion channel of 1.0 nanosiemens conductance with a slight preference for anions.</text>
</comment>
<dbReference type="Gene3D" id="1.10.287.1260">
    <property type="match status" value="1"/>
</dbReference>
<evidence type="ECO:0000256" key="1">
    <source>
        <dbReference type="ARBA" id="ARBA00004651"/>
    </source>
</evidence>
<dbReference type="InterPro" id="IPR023408">
    <property type="entry name" value="MscS_beta-dom_sf"/>
</dbReference>
<keyword evidence="5 7" id="KW-1133">Transmembrane helix</keyword>
<feature type="transmembrane region" description="Helical" evidence="7">
    <location>
        <begin position="89"/>
        <end position="111"/>
    </location>
</feature>